<feature type="region of interest" description="Disordered" evidence="3">
    <location>
        <begin position="168"/>
        <end position="190"/>
    </location>
</feature>
<dbReference type="Gene3D" id="3.40.50.12780">
    <property type="entry name" value="N-terminal domain of ligase-like"/>
    <property type="match status" value="1"/>
</dbReference>
<dbReference type="PROSITE" id="PS00455">
    <property type="entry name" value="AMP_BINDING"/>
    <property type="match status" value="1"/>
</dbReference>
<feature type="domain" description="AMP-binding enzyme C-terminal" evidence="5">
    <location>
        <begin position="427"/>
        <end position="505"/>
    </location>
</feature>
<evidence type="ECO:0000313" key="7">
    <source>
        <dbReference type="Proteomes" id="UP001597419"/>
    </source>
</evidence>
<keyword evidence="7" id="KW-1185">Reference proteome</keyword>
<dbReference type="Gene3D" id="3.30.300.30">
    <property type="match status" value="1"/>
</dbReference>
<dbReference type="InterPro" id="IPR025110">
    <property type="entry name" value="AMP-bd_C"/>
</dbReference>
<evidence type="ECO:0000259" key="4">
    <source>
        <dbReference type="Pfam" id="PF00501"/>
    </source>
</evidence>
<reference evidence="7" key="1">
    <citation type="journal article" date="2019" name="Int. J. Syst. Evol. Microbiol.">
        <title>The Global Catalogue of Microorganisms (GCM) 10K type strain sequencing project: providing services to taxonomists for standard genome sequencing and annotation.</title>
        <authorList>
            <consortium name="The Broad Institute Genomics Platform"/>
            <consortium name="The Broad Institute Genome Sequencing Center for Infectious Disease"/>
            <person name="Wu L."/>
            <person name="Ma J."/>
        </authorList>
    </citation>
    <scope>NUCLEOTIDE SEQUENCE [LARGE SCALE GENOMIC DNA]</scope>
    <source>
        <strain evidence="7">CGMCC 4.7643</strain>
    </source>
</reference>
<dbReference type="SUPFAM" id="SSF56801">
    <property type="entry name" value="Acetyl-CoA synthetase-like"/>
    <property type="match status" value="1"/>
</dbReference>
<dbReference type="InterPro" id="IPR045851">
    <property type="entry name" value="AMP-bd_C_sf"/>
</dbReference>
<dbReference type="PANTHER" id="PTHR43201:SF5">
    <property type="entry name" value="MEDIUM-CHAIN ACYL-COA LIGASE ACSF2, MITOCHONDRIAL"/>
    <property type="match status" value="1"/>
</dbReference>
<proteinExistence type="inferred from homology"/>
<accession>A0ABW5G8U4</accession>
<name>A0ABW5G8U4_9PSEU</name>
<dbReference type="PANTHER" id="PTHR43201">
    <property type="entry name" value="ACYL-COA SYNTHETASE"/>
    <property type="match status" value="1"/>
</dbReference>
<dbReference type="Pfam" id="PF13193">
    <property type="entry name" value="AMP-binding_C"/>
    <property type="match status" value="1"/>
</dbReference>
<evidence type="ECO:0000256" key="2">
    <source>
        <dbReference type="ARBA" id="ARBA00022598"/>
    </source>
</evidence>
<gene>
    <name evidence="6" type="ORF">ACFSYJ_04920</name>
</gene>
<evidence type="ECO:0000256" key="3">
    <source>
        <dbReference type="SAM" id="MobiDB-lite"/>
    </source>
</evidence>
<evidence type="ECO:0000256" key="1">
    <source>
        <dbReference type="ARBA" id="ARBA00006432"/>
    </source>
</evidence>
<comment type="caution">
    <text evidence="6">The sequence shown here is derived from an EMBL/GenBank/DDBJ whole genome shotgun (WGS) entry which is preliminary data.</text>
</comment>
<dbReference type="EMBL" id="JBHUKU010000002">
    <property type="protein sequence ID" value="MFD2457926.1"/>
    <property type="molecule type" value="Genomic_DNA"/>
</dbReference>
<dbReference type="Proteomes" id="UP001597419">
    <property type="component" value="Unassembled WGS sequence"/>
</dbReference>
<protein>
    <submittedName>
        <fullName evidence="6">AMP-binding protein</fullName>
    </submittedName>
</protein>
<evidence type="ECO:0000259" key="5">
    <source>
        <dbReference type="Pfam" id="PF13193"/>
    </source>
</evidence>
<comment type="similarity">
    <text evidence="1">Belongs to the ATP-dependent AMP-binding enzyme family.</text>
</comment>
<organism evidence="6 7">
    <name type="scientific">Amycolatopsis samaneae</name>
    <dbReference type="NCBI Taxonomy" id="664691"/>
    <lineage>
        <taxon>Bacteria</taxon>
        <taxon>Bacillati</taxon>
        <taxon>Actinomycetota</taxon>
        <taxon>Actinomycetes</taxon>
        <taxon>Pseudonocardiales</taxon>
        <taxon>Pseudonocardiaceae</taxon>
        <taxon>Amycolatopsis</taxon>
    </lineage>
</organism>
<dbReference type="RefSeq" id="WP_345389801.1">
    <property type="nucleotide sequence ID" value="NZ_BAABHG010000003.1"/>
</dbReference>
<feature type="domain" description="AMP-dependent synthetase/ligase" evidence="4">
    <location>
        <begin position="18"/>
        <end position="377"/>
    </location>
</feature>
<keyword evidence="2" id="KW-0436">Ligase</keyword>
<evidence type="ECO:0000313" key="6">
    <source>
        <dbReference type="EMBL" id="MFD2457926.1"/>
    </source>
</evidence>
<dbReference type="InterPro" id="IPR020845">
    <property type="entry name" value="AMP-binding_CS"/>
</dbReference>
<dbReference type="InterPro" id="IPR000873">
    <property type="entry name" value="AMP-dep_synth/lig_dom"/>
</dbReference>
<sequence>MESADHHQEPQVNTFYDIAAEHPDRIAVITPDGRPVSFGRLAARANQLTHALRALGLGVGDGVTMIVHNGLTYYEMVFATLQAGMYVTPVNYRSTPEEIGYIVRDSEAAAVIADAGIAAACTSTMDDLGVPDERRFSVGGTENWSDYAEWGADEPETVPAQRTSGATMLYTSGTTGRPKGVRRPLSGKPPALHPSYQHVMELLGVSPGTGVHLVPCPLYHGAPGGYSINSLHLGHTVVLMSRFDAEETLRLIERHRVTTTHLVPTMLHRLLRLPEEVRARYDLSSLTSVMHGAAPCPREVKERMIAWLGPIVTEYYGASEGMVSVVSSDEWLAAPGTLGRPLPGVRVKVLGEDGGPLPPGETGTLYFSSAHTNLGYHRDPEKTAASRSGEFLTVGDAGYLDAEGRVFLRDRRTDLILSGGVNIYPAEIEARLLSHPDVADVAVIGEPDEEWGQRVVAVVQPVGSVAGDDALAERLGEHCRAALAGFKTPRRFEFRDRLPRTDSGKMLRRALRPE</sequence>
<dbReference type="Pfam" id="PF00501">
    <property type="entry name" value="AMP-binding"/>
    <property type="match status" value="1"/>
</dbReference>
<dbReference type="InterPro" id="IPR042099">
    <property type="entry name" value="ANL_N_sf"/>
</dbReference>